<protein>
    <submittedName>
        <fullName evidence="2">Uncharacterized protein</fullName>
    </submittedName>
</protein>
<evidence type="ECO:0000313" key="2">
    <source>
        <dbReference type="EMBL" id="TYA78393.1"/>
    </source>
</evidence>
<dbReference type="EMBL" id="VSDQ01000577">
    <property type="protein sequence ID" value="TYA78393.1"/>
    <property type="molecule type" value="Genomic_DNA"/>
</dbReference>
<name>A0A5D0I3W4_9FLAO</name>
<dbReference type="RefSeq" id="WP_148541347.1">
    <property type="nucleotide sequence ID" value="NZ_VSDQ01000577.1"/>
</dbReference>
<dbReference type="OrthoDB" id="4047605at2"/>
<keyword evidence="1" id="KW-0732">Signal</keyword>
<accession>A0A5D0I3W4</accession>
<dbReference type="Proteomes" id="UP000323930">
    <property type="component" value="Unassembled WGS sequence"/>
</dbReference>
<comment type="caution">
    <text evidence="2">The sequence shown here is derived from an EMBL/GenBank/DDBJ whole genome shotgun (WGS) entry which is preliminary data.</text>
</comment>
<evidence type="ECO:0000313" key="3">
    <source>
        <dbReference type="Proteomes" id="UP000323930"/>
    </source>
</evidence>
<evidence type="ECO:0000256" key="1">
    <source>
        <dbReference type="SAM" id="SignalP"/>
    </source>
</evidence>
<keyword evidence="3" id="KW-1185">Reference proteome</keyword>
<sequence length="361" mass="41172">MLTKIFRISSILIVVCAFTSITLAQNWKNPAEKYTNSYKAYINAKCPIPKSNIKHFVYFSKDRHRIKGHAFLAHNAFKGAQVMYAWKQLEPQKGKYDFSVIEEDLNYLKKYGKKLFIQLQDASFNVKYNPVPEYLTTNAYANGALLHYEHKTPEGWVAKRWNTKVQERFALLLQALGKRFDGEIEGINLQETAISINTSKAPDFSEKAYVEGLKANMLALKTAFPKSTTMLYANFMPGEWLPWDDKGYLKSIYAYGEAIGVGLGAPDLMFTRKGQLNHALAQMHEGDFSTPLGIAIQDGNYIGKTGADLDYNEHIDKGTSRQSIVPMLYAFASDFLKVDYMFWVNQKPYFEEDVLPCFTNE</sequence>
<feature type="signal peptide" evidence="1">
    <location>
        <begin position="1"/>
        <end position="24"/>
    </location>
</feature>
<dbReference type="Gene3D" id="3.20.20.80">
    <property type="entry name" value="Glycosidases"/>
    <property type="match status" value="1"/>
</dbReference>
<proteinExistence type="predicted"/>
<dbReference type="SUPFAM" id="SSF51445">
    <property type="entry name" value="(Trans)glycosidases"/>
    <property type="match status" value="1"/>
</dbReference>
<gene>
    <name evidence="2" type="ORF">FUA24_08530</name>
</gene>
<dbReference type="AlphaFoldDB" id="A0A5D0I3W4"/>
<organism evidence="2 3">
    <name type="scientific">Seonamhaeicola marinus</name>
    <dbReference type="NCBI Taxonomy" id="1912246"/>
    <lineage>
        <taxon>Bacteria</taxon>
        <taxon>Pseudomonadati</taxon>
        <taxon>Bacteroidota</taxon>
        <taxon>Flavobacteriia</taxon>
        <taxon>Flavobacteriales</taxon>
        <taxon>Flavobacteriaceae</taxon>
    </lineage>
</organism>
<reference evidence="2 3" key="1">
    <citation type="submission" date="2019-08" db="EMBL/GenBank/DDBJ databases">
        <title>Seonamhaeicola sediminis sp. nov., isolated from marine sediment.</title>
        <authorList>
            <person name="Cao W.R."/>
        </authorList>
    </citation>
    <scope>NUCLEOTIDE SEQUENCE [LARGE SCALE GENOMIC DNA]</scope>
    <source>
        <strain evidence="2 3">B011</strain>
    </source>
</reference>
<feature type="chain" id="PRO_5022987277" evidence="1">
    <location>
        <begin position="25"/>
        <end position="361"/>
    </location>
</feature>
<dbReference type="InterPro" id="IPR017853">
    <property type="entry name" value="GH"/>
</dbReference>